<protein>
    <submittedName>
        <fullName evidence="1">Uncharacterized protein</fullName>
    </submittedName>
</protein>
<sequence>MSIDNFEYPQLLARCREARDGRIGALSTGEQLAAALVLNRPEWLTQMGYTIAEAVDRIGLIWCSMLLQVQRDLGD</sequence>
<proteinExistence type="predicted"/>
<organism evidence="1 2">
    <name type="scientific">Variovorax ureilyticus</name>
    <dbReference type="NCBI Taxonomy" id="1836198"/>
    <lineage>
        <taxon>Bacteria</taxon>
        <taxon>Pseudomonadati</taxon>
        <taxon>Pseudomonadota</taxon>
        <taxon>Betaproteobacteria</taxon>
        <taxon>Burkholderiales</taxon>
        <taxon>Comamonadaceae</taxon>
        <taxon>Variovorax</taxon>
    </lineage>
</organism>
<keyword evidence="2" id="KW-1185">Reference proteome</keyword>
<evidence type="ECO:0000313" key="2">
    <source>
        <dbReference type="Proteomes" id="UP001365846"/>
    </source>
</evidence>
<evidence type="ECO:0000313" key="1">
    <source>
        <dbReference type="EMBL" id="MEJ8815203.1"/>
    </source>
</evidence>
<dbReference type="EMBL" id="JBBKZU010000018">
    <property type="protein sequence ID" value="MEJ8815203.1"/>
    <property type="molecule type" value="Genomic_DNA"/>
</dbReference>
<reference evidence="1 2" key="1">
    <citation type="submission" date="2024-03" db="EMBL/GenBank/DDBJ databases">
        <title>Novel species of the genus Variovorax.</title>
        <authorList>
            <person name="Liu Q."/>
            <person name="Xin Y.-H."/>
        </authorList>
    </citation>
    <scope>NUCLEOTIDE SEQUENCE [LARGE SCALE GENOMIC DNA]</scope>
    <source>
        <strain evidence="1 2">KACC 18899</strain>
    </source>
</reference>
<dbReference type="RefSeq" id="WP_340360419.1">
    <property type="nucleotide sequence ID" value="NZ_JBBKZU010000018.1"/>
</dbReference>
<name>A0ABU8VNQ6_9BURK</name>
<accession>A0ABU8VNQ6</accession>
<gene>
    <name evidence="1" type="ORF">WKW77_29325</name>
</gene>
<dbReference type="Proteomes" id="UP001365846">
    <property type="component" value="Unassembled WGS sequence"/>
</dbReference>
<comment type="caution">
    <text evidence="1">The sequence shown here is derived from an EMBL/GenBank/DDBJ whole genome shotgun (WGS) entry which is preliminary data.</text>
</comment>